<dbReference type="EMBL" id="KL990867">
    <property type="protein sequence ID" value="KFK22278.1"/>
    <property type="molecule type" value="Genomic_DNA"/>
</dbReference>
<keyword evidence="2" id="KW-1185">Reference proteome</keyword>
<dbReference type="Proteomes" id="UP000029120">
    <property type="component" value="Unassembled WGS sequence"/>
</dbReference>
<dbReference type="OrthoDB" id="612216at2759"/>
<evidence type="ECO:0000313" key="2">
    <source>
        <dbReference type="Proteomes" id="UP000029120"/>
    </source>
</evidence>
<evidence type="ECO:0000313" key="1">
    <source>
        <dbReference type="EMBL" id="KFK22278.1"/>
    </source>
</evidence>
<protein>
    <submittedName>
        <fullName evidence="1">Uncharacterized protein</fullName>
    </submittedName>
</protein>
<proteinExistence type="predicted"/>
<feature type="non-terminal residue" evidence="1">
    <location>
        <position position="96"/>
    </location>
</feature>
<accession>A0A087FXC6</accession>
<reference evidence="2" key="1">
    <citation type="journal article" date="2015" name="Nat. Plants">
        <title>Genome expansion of Arabis alpina linked with retrotransposition and reduced symmetric DNA methylation.</title>
        <authorList>
            <person name="Willing E.M."/>
            <person name="Rawat V."/>
            <person name="Mandakova T."/>
            <person name="Maumus F."/>
            <person name="James G.V."/>
            <person name="Nordstroem K.J."/>
            <person name="Becker C."/>
            <person name="Warthmann N."/>
            <person name="Chica C."/>
            <person name="Szarzynska B."/>
            <person name="Zytnicki M."/>
            <person name="Albani M.C."/>
            <person name="Kiefer C."/>
            <person name="Bergonzi S."/>
            <person name="Castaings L."/>
            <person name="Mateos J.L."/>
            <person name="Berns M.C."/>
            <person name="Bujdoso N."/>
            <person name="Piofczyk T."/>
            <person name="de Lorenzo L."/>
            <person name="Barrero-Sicilia C."/>
            <person name="Mateos I."/>
            <person name="Piednoel M."/>
            <person name="Hagmann J."/>
            <person name="Chen-Min-Tao R."/>
            <person name="Iglesias-Fernandez R."/>
            <person name="Schuster S.C."/>
            <person name="Alonso-Blanco C."/>
            <person name="Roudier F."/>
            <person name="Carbonero P."/>
            <person name="Paz-Ares J."/>
            <person name="Davis S.J."/>
            <person name="Pecinka A."/>
            <person name="Quesneville H."/>
            <person name="Colot V."/>
            <person name="Lysak M.A."/>
            <person name="Weigel D."/>
            <person name="Coupland G."/>
            <person name="Schneeberger K."/>
        </authorList>
    </citation>
    <scope>NUCLEOTIDE SEQUENCE [LARGE SCALE GENOMIC DNA]</scope>
    <source>
        <strain evidence="2">cv. Pajares</strain>
    </source>
</reference>
<sequence length="96" mass="10802">MLVRLKLGGGNVEFTINGIKDVFLPKLNFLYLLDDIVFEETGVKGVHYKDTKRCEDETYRFNDTNKCRDEDGDGCVCKPWEGTPIGLSSGPVKTLK</sequence>
<dbReference type="AlphaFoldDB" id="A0A087FXC6"/>
<organism evidence="1 2">
    <name type="scientific">Arabis alpina</name>
    <name type="common">Alpine rock-cress</name>
    <dbReference type="NCBI Taxonomy" id="50452"/>
    <lineage>
        <taxon>Eukaryota</taxon>
        <taxon>Viridiplantae</taxon>
        <taxon>Streptophyta</taxon>
        <taxon>Embryophyta</taxon>
        <taxon>Tracheophyta</taxon>
        <taxon>Spermatophyta</taxon>
        <taxon>Magnoliopsida</taxon>
        <taxon>eudicotyledons</taxon>
        <taxon>Gunneridae</taxon>
        <taxon>Pentapetalae</taxon>
        <taxon>rosids</taxon>
        <taxon>malvids</taxon>
        <taxon>Brassicales</taxon>
        <taxon>Brassicaceae</taxon>
        <taxon>Arabideae</taxon>
        <taxon>Arabis</taxon>
    </lineage>
</organism>
<gene>
    <name evidence="1" type="ORF">AALP_AAs69437U000100</name>
</gene>
<dbReference type="Gramene" id="KFK22278">
    <property type="protein sequence ID" value="KFK22278"/>
    <property type="gene ID" value="AALP_AAs69437U000100"/>
</dbReference>
<name>A0A087FXC6_ARAAL</name>